<reference evidence="2" key="1">
    <citation type="submission" date="2009-08" db="EMBL/GenBank/DDBJ databases">
        <title>Annotation of Salpingoeca rosetta.</title>
        <authorList>
            <consortium name="The Broad Institute Genome Sequencing Platform"/>
            <person name="Russ C."/>
            <person name="Cuomo C."/>
            <person name="Burger G."/>
            <person name="Gray M.W."/>
            <person name="Holland P.W.H."/>
            <person name="King N."/>
            <person name="Lang F.B.F."/>
            <person name="Roger A.J."/>
            <person name="Ruiz-Trillo I."/>
            <person name="Young S.K."/>
            <person name="Zeng Q."/>
            <person name="Gargeya S."/>
            <person name="Alvarado L."/>
            <person name="Berlin A."/>
            <person name="Chapman S.B."/>
            <person name="Chen Z."/>
            <person name="Freedman E."/>
            <person name="Gellesch M."/>
            <person name="Goldberg J."/>
            <person name="Griggs A."/>
            <person name="Gujja S."/>
            <person name="Heilman E."/>
            <person name="Heiman D."/>
            <person name="Howarth C."/>
            <person name="Mehta T."/>
            <person name="Neiman D."/>
            <person name="Pearson M."/>
            <person name="Roberts A."/>
            <person name="Saif S."/>
            <person name="Shea T."/>
            <person name="Shenoy N."/>
            <person name="Sisk P."/>
            <person name="Stolte C."/>
            <person name="Sykes S."/>
            <person name="White J."/>
            <person name="Yandava C."/>
            <person name="Haas B."/>
            <person name="Nusbaum C."/>
            <person name="Birren B."/>
        </authorList>
    </citation>
    <scope>NUCLEOTIDE SEQUENCE [LARGE SCALE GENOMIC DNA]</scope>
    <source>
        <strain evidence="2">ATCC 50818</strain>
    </source>
</reference>
<dbReference type="EMBL" id="GL832960">
    <property type="protein sequence ID" value="EGD81916.1"/>
    <property type="molecule type" value="Genomic_DNA"/>
</dbReference>
<evidence type="ECO:0000313" key="2">
    <source>
        <dbReference type="EMBL" id="EGD81916.1"/>
    </source>
</evidence>
<dbReference type="Proteomes" id="UP000007799">
    <property type="component" value="Unassembled WGS sequence"/>
</dbReference>
<gene>
    <name evidence="2" type="ORF">PTSG_02602</name>
</gene>
<dbReference type="GeneID" id="16076687"/>
<feature type="region of interest" description="Disordered" evidence="1">
    <location>
        <begin position="337"/>
        <end position="411"/>
    </location>
</feature>
<proteinExistence type="predicted"/>
<organism evidence="3">
    <name type="scientific">Salpingoeca rosetta (strain ATCC 50818 / BSB-021)</name>
    <dbReference type="NCBI Taxonomy" id="946362"/>
    <lineage>
        <taxon>Eukaryota</taxon>
        <taxon>Choanoflagellata</taxon>
        <taxon>Craspedida</taxon>
        <taxon>Salpingoecidae</taxon>
        <taxon>Salpingoeca</taxon>
    </lineage>
</organism>
<feature type="compositionally biased region" description="Basic and acidic residues" evidence="1">
    <location>
        <begin position="385"/>
        <end position="397"/>
    </location>
</feature>
<sequence length="658" mass="72034">MLGHASELDHEAPPPTHRSEIRFCPITFIVCITVFLRRVHHRGCVRPDSWDARMIDGMSRRFTSSSCCWPFLLSAAQSTMHGLRTCAPWWCSLLWLPPTSTLTGGGGGDLFLGTGILPLHLCVARAYIEHLAKGNISSRMKEGTVKGNRMEERIDTELVQRGANLKDAGEMDEAMITGRINSCLVSKGVIVVWAAPWCMVFEATHVGSVSRAPIQQVQAGGALCVKHHVAVGVWVALLTSGAADTFVRRRRLWHTSALSLATDFKTVSGRSTSAIVDSKPIVIGMHIVVLAIQRHQRQIAADNARRRRDAWLHGWWVLGRRQAFAWATLVSLTRASPRGEESGAPAASARLAPGHAHTGDNKGTARSIGGRGWHRQRVRSSVQEMEAKGRRGGDGWRRHQHRVSGRRYNDQGQPACWSHPLVVASGHLSSNPNDECTRSAKVTSVHVSEIQSIATATTSSPYLVVLWHHFGEGHGFIGTISVSASGDQHLLVREACVLGCVQPDLLLLLLVARVPDPQPLAAGHSCSLPVTVVHSVWDLDKPLSCGLEVPVWWPAQSIRGNSGGVYQPCDGERVLTTYTLEQWNMTSVAIVLWSMRGWQPIIQHHAGQCKLRVSRINTRRKARSPVWPSFAVPAAYCVLSFNKVNTTAVAICPVGHLG</sequence>
<evidence type="ECO:0000256" key="1">
    <source>
        <dbReference type="SAM" id="MobiDB-lite"/>
    </source>
</evidence>
<dbReference type="AlphaFoldDB" id="F2U2S2"/>
<evidence type="ECO:0000313" key="3">
    <source>
        <dbReference type="Proteomes" id="UP000007799"/>
    </source>
</evidence>
<protein>
    <submittedName>
        <fullName evidence="2">Uncharacterized protein</fullName>
    </submittedName>
</protein>
<name>F2U2S2_SALR5</name>
<dbReference type="InParanoid" id="F2U2S2"/>
<dbReference type="RefSeq" id="XP_004996099.1">
    <property type="nucleotide sequence ID" value="XM_004996042.1"/>
</dbReference>
<accession>F2U2S2</accession>
<keyword evidence="3" id="KW-1185">Reference proteome</keyword>
<dbReference type="KEGG" id="sre:PTSG_02602"/>